<comment type="catalytic activity">
    <reaction evidence="8">
        <text>L-threonyl-[protein] + ATP = 3-O-(5'-adenylyl)-L-threonyl-[protein] + diphosphate</text>
        <dbReference type="Rhea" id="RHEA:54292"/>
        <dbReference type="Rhea" id="RHEA-COMP:11060"/>
        <dbReference type="Rhea" id="RHEA-COMP:13847"/>
        <dbReference type="ChEBI" id="CHEBI:30013"/>
        <dbReference type="ChEBI" id="CHEBI:30616"/>
        <dbReference type="ChEBI" id="CHEBI:33019"/>
        <dbReference type="ChEBI" id="CHEBI:138113"/>
        <dbReference type="EC" id="2.7.7.108"/>
    </reaction>
</comment>
<dbReference type="EC" id="2.7.7.108" evidence="8"/>
<feature type="binding site" evidence="8">
    <location>
        <position position="260"/>
    </location>
    <ligand>
        <name>ATP</name>
        <dbReference type="ChEBI" id="CHEBI:30616"/>
    </ligand>
</feature>
<evidence type="ECO:0000313" key="10">
    <source>
        <dbReference type="Proteomes" id="UP001164187"/>
    </source>
</evidence>
<dbReference type="RefSeq" id="WP_269311201.1">
    <property type="nucleotide sequence ID" value="NZ_CP114052.1"/>
</dbReference>
<reference evidence="9" key="1">
    <citation type="submission" date="2022-12" db="EMBL/GenBank/DDBJ databases">
        <title>Peptostreptococcus.</title>
        <authorList>
            <person name="Lee S.H."/>
        </authorList>
    </citation>
    <scope>NUCLEOTIDE SEQUENCE</scope>
    <source>
        <strain evidence="9">CBA3647</strain>
    </source>
</reference>
<feature type="binding site" evidence="8">
    <location>
        <position position="108"/>
    </location>
    <ligand>
        <name>ATP</name>
        <dbReference type="ChEBI" id="CHEBI:30616"/>
    </ligand>
</feature>
<evidence type="ECO:0000256" key="5">
    <source>
        <dbReference type="ARBA" id="ARBA00022741"/>
    </source>
</evidence>
<comment type="similarity">
    <text evidence="1 8">Belongs to the SELO family.</text>
</comment>
<comment type="cofactor">
    <cofactor evidence="8">
        <name>Mg(2+)</name>
        <dbReference type="ChEBI" id="CHEBI:18420"/>
    </cofactor>
    <cofactor evidence="8">
        <name>Mn(2+)</name>
        <dbReference type="ChEBI" id="CHEBI:29035"/>
    </cofactor>
</comment>
<evidence type="ECO:0000256" key="6">
    <source>
        <dbReference type="ARBA" id="ARBA00022840"/>
    </source>
</evidence>
<comment type="catalytic activity">
    <reaction evidence="8">
        <text>L-seryl-[protein] + ATP = 3-O-(5'-adenylyl)-L-seryl-[protein] + diphosphate</text>
        <dbReference type="Rhea" id="RHEA:58120"/>
        <dbReference type="Rhea" id="RHEA-COMP:9863"/>
        <dbReference type="Rhea" id="RHEA-COMP:15073"/>
        <dbReference type="ChEBI" id="CHEBI:29999"/>
        <dbReference type="ChEBI" id="CHEBI:30616"/>
        <dbReference type="ChEBI" id="CHEBI:33019"/>
        <dbReference type="ChEBI" id="CHEBI:142516"/>
        <dbReference type="EC" id="2.7.7.108"/>
    </reaction>
</comment>
<dbReference type="EC" id="2.7.7.-" evidence="8"/>
<dbReference type="Pfam" id="PF02696">
    <property type="entry name" value="SelO"/>
    <property type="match status" value="1"/>
</dbReference>
<evidence type="ECO:0000256" key="7">
    <source>
        <dbReference type="ARBA" id="ARBA00022842"/>
    </source>
</evidence>
<keyword evidence="6 8" id="KW-0067">ATP-binding</keyword>
<keyword evidence="3 8" id="KW-0548">Nucleotidyltransferase</keyword>
<feature type="active site" description="Proton acceptor" evidence="8">
    <location>
        <position position="250"/>
    </location>
</feature>
<organism evidence="9 10">
    <name type="scientific">Peptostreptococcus equinus</name>
    <dbReference type="NCBI Taxonomy" id="3003601"/>
    <lineage>
        <taxon>Bacteria</taxon>
        <taxon>Bacillati</taxon>
        <taxon>Bacillota</taxon>
        <taxon>Clostridia</taxon>
        <taxon>Peptostreptococcales</taxon>
        <taxon>Peptostreptococcaceae</taxon>
        <taxon>Peptostreptococcus</taxon>
    </lineage>
</organism>
<keyword evidence="8" id="KW-0464">Manganese</keyword>
<dbReference type="PANTHER" id="PTHR32057">
    <property type="entry name" value="PROTEIN ADENYLYLTRANSFERASE SELO, MITOCHONDRIAL"/>
    <property type="match status" value="1"/>
</dbReference>
<dbReference type="Proteomes" id="UP001164187">
    <property type="component" value="Chromosome"/>
</dbReference>
<feature type="binding site" evidence="8">
    <location>
        <position position="87"/>
    </location>
    <ligand>
        <name>ATP</name>
        <dbReference type="ChEBI" id="CHEBI:30616"/>
    </ligand>
</feature>
<protein>
    <recommendedName>
        <fullName evidence="8">Protein nucleotidyltransferase YdiU</fullName>
        <ecNumber evidence="8">2.7.7.-</ecNumber>
    </recommendedName>
    <alternativeName>
        <fullName evidence="8">Protein adenylyltransferase YdiU</fullName>
        <ecNumber evidence="8">2.7.7.108</ecNumber>
    </alternativeName>
    <alternativeName>
        <fullName evidence="8">Protein uridylyltransferase YdiU</fullName>
        <ecNumber evidence="8">2.7.7.-</ecNumber>
    </alternativeName>
</protein>
<dbReference type="EMBL" id="CP114052">
    <property type="protein sequence ID" value="WAW14510.1"/>
    <property type="molecule type" value="Genomic_DNA"/>
</dbReference>
<proteinExistence type="inferred from homology"/>
<feature type="binding site" evidence="8">
    <location>
        <position position="178"/>
    </location>
    <ligand>
        <name>ATP</name>
        <dbReference type="ChEBI" id="CHEBI:30616"/>
    </ligand>
</feature>
<keyword evidence="10" id="KW-1185">Reference proteome</keyword>
<dbReference type="NCBIfam" id="NF000658">
    <property type="entry name" value="PRK00029.1"/>
    <property type="match status" value="1"/>
</dbReference>
<dbReference type="PANTHER" id="PTHR32057:SF14">
    <property type="entry name" value="PROTEIN ADENYLYLTRANSFERASE SELO, MITOCHONDRIAL"/>
    <property type="match status" value="1"/>
</dbReference>
<dbReference type="InterPro" id="IPR003846">
    <property type="entry name" value="SelO"/>
</dbReference>
<feature type="binding site" evidence="8">
    <location>
        <position position="171"/>
    </location>
    <ligand>
        <name>ATP</name>
        <dbReference type="ChEBI" id="CHEBI:30616"/>
    </ligand>
</feature>
<feature type="binding site" evidence="8">
    <location>
        <position position="260"/>
    </location>
    <ligand>
        <name>Mg(2+)</name>
        <dbReference type="ChEBI" id="CHEBI:18420"/>
    </ligand>
</feature>
<feature type="binding site" evidence="8">
    <location>
        <position position="85"/>
    </location>
    <ligand>
        <name>ATP</name>
        <dbReference type="ChEBI" id="CHEBI:30616"/>
    </ligand>
</feature>
<evidence type="ECO:0000313" key="9">
    <source>
        <dbReference type="EMBL" id="WAW14510.1"/>
    </source>
</evidence>
<comment type="function">
    <text evidence="8">Nucleotidyltransferase involved in the post-translational modification of proteins. It can catalyze the addition of adenosine monophosphate (AMP) or uridine monophosphate (UMP) to a protein, resulting in modifications known as AMPylation and UMPylation.</text>
</comment>
<name>A0ABY7JN39_9FIRM</name>
<comment type="catalytic activity">
    <reaction evidence="8">
        <text>L-tyrosyl-[protein] + UTP = O-(5'-uridylyl)-L-tyrosyl-[protein] + diphosphate</text>
        <dbReference type="Rhea" id="RHEA:83887"/>
        <dbReference type="Rhea" id="RHEA-COMP:10136"/>
        <dbReference type="Rhea" id="RHEA-COMP:20238"/>
        <dbReference type="ChEBI" id="CHEBI:33019"/>
        <dbReference type="ChEBI" id="CHEBI:46398"/>
        <dbReference type="ChEBI" id="CHEBI:46858"/>
        <dbReference type="ChEBI" id="CHEBI:90602"/>
    </reaction>
</comment>
<evidence type="ECO:0000256" key="3">
    <source>
        <dbReference type="ARBA" id="ARBA00022695"/>
    </source>
</evidence>
<feature type="binding site" evidence="8">
    <location>
        <position position="120"/>
    </location>
    <ligand>
        <name>ATP</name>
        <dbReference type="ChEBI" id="CHEBI:30616"/>
    </ligand>
</feature>
<evidence type="ECO:0000256" key="1">
    <source>
        <dbReference type="ARBA" id="ARBA00009747"/>
    </source>
</evidence>
<keyword evidence="4 8" id="KW-0479">Metal-binding</keyword>
<keyword evidence="5 8" id="KW-0547">Nucleotide-binding</keyword>
<keyword evidence="7 8" id="KW-0460">Magnesium</keyword>
<comment type="catalytic activity">
    <reaction evidence="8">
        <text>L-seryl-[protein] + UTP = O-(5'-uridylyl)-L-seryl-[protein] + diphosphate</text>
        <dbReference type="Rhea" id="RHEA:64604"/>
        <dbReference type="Rhea" id="RHEA-COMP:9863"/>
        <dbReference type="Rhea" id="RHEA-COMP:16635"/>
        <dbReference type="ChEBI" id="CHEBI:29999"/>
        <dbReference type="ChEBI" id="CHEBI:33019"/>
        <dbReference type="ChEBI" id="CHEBI:46398"/>
        <dbReference type="ChEBI" id="CHEBI:156051"/>
    </reaction>
</comment>
<gene>
    <name evidence="8" type="primary">ydiU</name>
    <name evidence="8" type="synonym">selO</name>
    <name evidence="9" type="ORF">O0R46_07870</name>
</gene>
<comment type="catalytic activity">
    <reaction evidence="8">
        <text>L-histidyl-[protein] + UTP = N(tele)-(5'-uridylyl)-L-histidyl-[protein] + diphosphate</text>
        <dbReference type="Rhea" id="RHEA:83891"/>
        <dbReference type="Rhea" id="RHEA-COMP:9745"/>
        <dbReference type="Rhea" id="RHEA-COMP:20239"/>
        <dbReference type="ChEBI" id="CHEBI:29979"/>
        <dbReference type="ChEBI" id="CHEBI:33019"/>
        <dbReference type="ChEBI" id="CHEBI:46398"/>
        <dbReference type="ChEBI" id="CHEBI:233474"/>
    </reaction>
</comment>
<sequence>MTWNIDTSYKALPKMFYRNEGPREYRDLKLLKLNELLAKELGLDVQALKSEDGIKILAGAKLPEGVGPISQAYAGHQFGHFTMLGDGRAMLLGEHITPDGKRYDIHLKGSGRTVYSRGGDGKAAVGPMLREYIISEAMYELGIPTTRALSVIATGEDVYRENLLPGAVLARVASSHLRVGTFQFAATNTSKDDLKALTDYAINRHYPFLNKIENEQERYLEFLEEVVKNQAKLVAKWMLVGFIHGVMNTDNVTISGETIDYGPCAFMDIYDQATVFSSIDYKSRYSYEHQPSIAVWDLSRLADAMITLFSDKQDDAVKFASEKIKKFDIYYYKEFFNGMRKKLGLLGDKEDEDRVLVYGLLALMEKYKADYTNTFIDLTFDNLEENGLTKSDEFKKWYDLWKTRLSSEIKNGIAKENQAFELMKSSNPAIIPRNSSVEEALEEASKTGKIDKFEKLLKALKNPFEHNELQKEYREVEKTFTRKYKTYCGT</sequence>
<evidence type="ECO:0000256" key="2">
    <source>
        <dbReference type="ARBA" id="ARBA00022679"/>
    </source>
</evidence>
<feature type="binding site" evidence="8">
    <location>
        <position position="88"/>
    </location>
    <ligand>
        <name>ATP</name>
        <dbReference type="ChEBI" id="CHEBI:30616"/>
    </ligand>
</feature>
<accession>A0ABY7JN39</accession>
<evidence type="ECO:0000256" key="4">
    <source>
        <dbReference type="ARBA" id="ARBA00022723"/>
    </source>
</evidence>
<comment type="catalytic activity">
    <reaction evidence="8">
        <text>L-tyrosyl-[protein] + ATP = O-(5'-adenylyl)-L-tyrosyl-[protein] + diphosphate</text>
        <dbReference type="Rhea" id="RHEA:54288"/>
        <dbReference type="Rhea" id="RHEA-COMP:10136"/>
        <dbReference type="Rhea" id="RHEA-COMP:13846"/>
        <dbReference type="ChEBI" id="CHEBI:30616"/>
        <dbReference type="ChEBI" id="CHEBI:33019"/>
        <dbReference type="ChEBI" id="CHEBI:46858"/>
        <dbReference type="ChEBI" id="CHEBI:83624"/>
        <dbReference type="EC" id="2.7.7.108"/>
    </reaction>
</comment>
<dbReference type="HAMAP" id="MF_00692">
    <property type="entry name" value="SelO"/>
    <property type="match status" value="1"/>
</dbReference>
<feature type="binding site" evidence="8">
    <location>
        <position position="121"/>
    </location>
    <ligand>
        <name>ATP</name>
        <dbReference type="ChEBI" id="CHEBI:30616"/>
    </ligand>
</feature>
<feature type="binding site" evidence="8">
    <location>
        <position position="251"/>
    </location>
    <ligand>
        <name>Mg(2+)</name>
        <dbReference type="ChEBI" id="CHEBI:18420"/>
    </ligand>
</feature>
<evidence type="ECO:0000256" key="8">
    <source>
        <dbReference type="HAMAP-Rule" id="MF_00692"/>
    </source>
</evidence>
<keyword evidence="2 8" id="KW-0808">Transferase</keyword>